<dbReference type="InterPro" id="IPR036390">
    <property type="entry name" value="WH_DNA-bd_sf"/>
</dbReference>
<comment type="similarity">
    <text evidence="1">Belongs to the ROK (NagC/XylR) family.</text>
</comment>
<dbReference type="SUPFAM" id="SSF53067">
    <property type="entry name" value="Actin-like ATPase domain"/>
    <property type="match status" value="1"/>
</dbReference>
<dbReference type="InterPro" id="IPR036388">
    <property type="entry name" value="WH-like_DNA-bd_sf"/>
</dbReference>
<comment type="caution">
    <text evidence="2">The sequence shown here is derived from an EMBL/GenBank/DDBJ whole genome shotgun (WGS) entry which is preliminary data.</text>
</comment>
<protein>
    <submittedName>
        <fullName evidence="2">Sugar kinase</fullName>
    </submittedName>
</protein>
<reference evidence="3" key="1">
    <citation type="journal article" date="2019" name="Int. J. Syst. Evol. Microbiol.">
        <title>The Global Catalogue of Microorganisms (GCM) 10K type strain sequencing project: providing services to taxonomists for standard genome sequencing and annotation.</title>
        <authorList>
            <consortium name="The Broad Institute Genomics Platform"/>
            <consortium name="The Broad Institute Genome Sequencing Center for Infectious Disease"/>
            <person name="Wu L."/>
            <person name="Ma J."/>
        </authorList>
    </citation>
    <scope>NUCLEOTIDE SEQUENCE [LARGE SCALE GENOMIC DNA]</scope>
    <source>
        <strain evidence="3">CGMCC 1.5362</strain>
    </source>
</reference>
<dbReference type="InterPro" id="IPR043129">
    <property type="entry name" value="ATPase_NBD"/>
</dbReference>
<evidence type="ECO:0000256" key="1">
    <source>
        <dbReference type="ARBA" id="ARBA00006479"/>
    </source>
</evidence>
<dbReference type="GO" id="GO:0016301">
    <property type="term" value="F:kinase activity"/>
    <property type="evidence" value="ECO:0007669"/>
    <property type="project" value="UniProtKB-KW"/>
</dbReference>
<organism evidence="2 3">
    <name type="scientific">Ornithinimicrobium pekingense</name>
    <dbReference type="NCBI Taxonomy" id="384677"/>
    <lineage>
        <taxon>Bacteria</taxon>
        <taxon>Bacillati</taxon>
        <taxon>Actinomycetota</taxon>
        <taxon>Actinomycetes</taxon>
        <taxon>Micrococcales</taxon>
        <taxon>Ornithinimicrobiaceae</taxon>
        <taxon>Ornithinimicrobium</taxon>
    </lineage>
</organism>
<dbReference type="InterPro" id="IPR049874">
    <property type="entry name" value="ROK_cs"/>
</dbReference>
<keyword evidence="2" id="KW-0418">Kinase</keyword>
<dbReference type="RefSeq" id="WP_022922978.1">
    <property type="nucleotide sequence ID" value="NZ_BMLB01000001.1"/>
</dbReference>
<dbReference type="InterPro" id="IPR011991">
    <property type="entry name" value="ArsR-like_HTH"/>
</dbReference>
<dbReference type="CDD" id="cd00090">
    <property type="entry name" value="HTH_ARSR"/>
    <property type="match status" value="1"/>
</dbReference>
<keyword evidence="3" id="KW-1185">Reference proteome</keyword>
<dbReference type="SUPFAM" id="SSF46785">
    <property type="entry name" value="Winged helix' DNA-binding domain"/>
    <property type="match status" value="1"/>
</dbReference>
<proteinExistence type="inferred from homology"/>
<evidence type="ECO:0000313" key="3">
    <source>
        <dbReference type="Proteomes" id="UP000662111"/>
    </source>
</evidence>
<dbReference type="PANTHER" id="PTHR18964:SF173">
    <property type="entry name" value="GLUCOKINASE"/>
    <property type="match status" value="1"/>
</dbReference>
<dbReference type="Gene3D" id="3.30.420.40">
    <property type="match status" value="2"/>
</dbReference>
<evidence type="ECO:0000313" key="2">
    <source>
        <dbReference type="EMBL" id="GGK60721.1"/>
    </source>
</evidence>
<dbReference type="Pfam" id="PF00480">
    <property type="entry name" value="ROK"/>
    <property type="match status" value="1"/>
</dbReference>
<accession>A0ABQ2F7J1</accession>
<keyword evidence="2" id="KW-0808">Transferase</keyword>
<dbReference type="PANTHER" id="PTHR18964">
    <property type="entry name" value="ROK (REPRESSOR, ORF, KINASE) FAMILY"/>
    <property type="match status" value="1"/>
</dbReference>
<gene>
    <name evidence="2" type="ORF">GCM10011509_06330</name>
</gene>
<dbReference type="PROSITE" id="PS01125">
    <property type="entry name" value="ROK"/>
    <property type="match status" value="1"/>
</dbReference>
<dbReference type="Gene3D" id="1.10.10.10">
    <property type="entry name" value="Winged helix-like DNA-binding domain superfamily/Winged helix DNA-binding domain"/>
    <property type="match status" value="1"/>
</dbReference>
<sequence length="380" mass="39354">MPVQAGDILQLIRSGEATTRGDLLEATGLSRMTVAQRVALLLDAGLVVETSAATAGRGRPRKSLRFNHEHAVVAVAAVDTTHTVTAVTDLEGRVLARERIEPRVADGPLPTLSAISESLAGLMTPDLPPLAGIGISVPGPVDPATGRPSEPPIMPGWDAYPIAEHLQEHVAEVPVHTANDADAAAVGEYVAEFRGCRSLVMVKVSTGIGTGIVLGGQRYTGADGGAGDIGHVRVEHPVPTRCMCGASGCLAAVASGRAVAAQLRELGRDATAGHDVGTLLRAGDHDALRLTREAGRRIGEVLATVVCVLNPEVVVVGGDLASTSLITGIRETLYGRSLPRATRHLRLALGSLREDAAVIGLNRVVVDAEFGPEAVTARLP</sequence>
<dbReference type="EMBL" id="BMLB01000001">
    <property type="protein sequence ID" value="GGK60721.1"/>
    <property type="molecule type" value="Genomic_DNA"/>
</dbReference>
<name>A0ABQ2F7J1_9MICO</name>
<dbReference type="InterPro" id="IPR000600">
    <property type="entry name" value="ROK"/>
</dbReference>
<dbReference type="Proteomes" id="UP000662111">
    <property type="component" value="Unassembled WGS sequence"/>
</dbReference>